<accession>A0ABR9TZK0</accession>
<comment type="caution">
    <text evidence="3">The sequence shown here is derived from an EMBL/GenBank/DDBJ whole genome shotgun (WGS) entry which is preliminary data.</text>
</comment>
<sequence length="463" mass="51286">MKVIQAIARYFPQSYGGTEVYVDNLAQGLQLHKIESVVAAAEVGRQEVTSYDYNGVEVYRYPVFPSPTDAQFHQKELPGGFDYFSRWLKAHKADLYHQHSWHWHCGLHHLALAKKIGMPTVLTVHMPDIICLRGTLMLNGLSPCEGLKSEVGCGYCYGVPEKVPEWAVRALSQIPLSVATAAKNKLLKSPTVQLHQMGRALGLPSLAKYHLTKLRQMEHLIDQIVTPCQWSYDALIVSGLSKEKLVLCRQGVSSSYPQIKTQTKRQEGVLRIGFLGRWHTTKGVEILVKAMQGLPTNLPVELVIHGILQEDTGRDIRDRVLEIAARDSRIRIAEPLSRSSVPEALASFDLLAVPSQWLETGPLVVLEAQAVGTPVIGSNLGGIAELVRHGIDGWLVPAKDIQAWTEAIATLAKDGDLLAKLRQGIQPVRTMDTVASEMVALYHEILKIPQKTLYIDGLTPNFL</sequence>
<dbReference type="InterPro" id="IPR050194">
    <property type="entry name" value="Glycosyltransferase_grp1"/>
</dbReference>
<feature type="domain" description="Glycosyltransferase subfamily 4-like N-terminal" evidence="2">
    <location>
        <begin position="16"/>
        <end position="131"/>
    </location>
</feature>
<dbReference type="Proteomes" id="UP000647836">
    <property type="component" value="Unassembled WGS sequence"/>
</dbReference>
<evidence type="ECO:0000313" key="4">
    <source>
        <dbReference type="Proteomes" id="UP000647836"/>
    </source>
</evidence>
<dbReference type="Gene3D" id="3.40.50.2000">
    <property type="entry name" value="Glycogen Phosphorylase B"/>
    <property type="match status" value="3"/>
</dbReference>
<gene>
    <name evidence="3" type="ORF">IQ229_11465</name>
</gene>
<name>A0ABR9TZK0_9NOSO</name>
<reference evidence="3 4" key="1">
    <citation type="submission" date="2020-10" db="EMBL/GenBank/DDBJ databases">
        <authorList>
            <person name="Castelo-Branco R."/>
            <person name="Eusebio N."/>
            <person name="Adriana R."/>
            <person name="Vieira A."/>
            <person name="Brugerolle De Fraissinette N."/>
            <person name="Rezende De Castro R."/>
            <person name="Schneider M.P."/>
            <person name="Vasconcelos V."/>
            <person name="Leao P.N."/>
        </authorList>
    </citation>
    <scope>NUCLEOTIDE SEQUENCE [LARGE SCALE GENOMIC DNA]</scope>
    <source>
        <strain evidence="3 4">LEGE 07299</strain>
    </source>
</reference>
<dbReference type="InterPro" id="IPR028098">
    <property type="entry name" value="Glyco_trans_4-like_N"/>
</dbReference>
<dbReference type="InterPro" id="IPR001296">
    <property type="entry name" value="Glyco_trans_1"/>
</dbReference>
<dbReference type="PANTHER" id="PTHR45947">
    <property type="entry name" value="SULFOQUINOVOSYL TRANSFERASE SQD2"/>
    <property type="match status" value="1"/>
</dbReference>
<dbReference type="Pfam" id="PF13579">
    <property type="entry name" value="Glyco_trans_4_4"/>
    <property type="match status" value="1"/>
</dbReference>
<feature type="domain" description="Glycosyl transferase family 1" evidence="1">
    <location>
        <begin position="258"/>
        <end position="423"/>
    </location>
</feature>
<proteinExistence type="predicted"/>
<dbReference type="RefSeq" id="WP_194043785.1">
    <property type="nucleotide sequence ID" value="NZ_JADEXF010000317.1"/>
</dbReference>
<dbReference type="EMBL" id="JADEXF010000317">
    <property type="protein sequence ID" value="MBE9105537.1"/>
    <property type="molecule type" value="Genomic_DNA"/>
</dbReference>
<dbReference type="PANTHER" id="PTHR45947:SF3">
    <property type="entry name" value="SULFOQUINOVOSYL TRANSFERASE SQD2"/>
    <property type="match status" value="1"/>
</dbReference>
<evidence type="ECO:0000313" key="3">
    <source>
        <dbReference type="EMBL" id="MBE9105537.1"/>
    </source>
</evidence>
<keyword evidence="4" id="KW-1185">Reference proteome</keyword>
<protein>
    <submittedName>
        <fullName evidence="3">Glycosyltransferase</fullName>
    </submittedName>
</protein>
<dbReference type="SUPFAM" id="SSF53756">
    <property type="entry name" value="UDP-Glycosyltransferase/glycogen phosphorylase"/>
    <property type="match status" value="1"/>
</dbReference>
<dbReference type="Pfam" id="PF00534">
    <property type="entry name" value="Glycos_transf_1"/>
    <property type="match status" value="1"/>
</dbReference>
<evidence type="ECO:0000259" key="2">
    <source>
        <dbReference type="Pfam" id="PF13579"/>
    </source>
</evidence>
<organism evidence="3 4">
    <name type="scientific">Nostoc cf. edaphicum LEGE 07299</name>
    <dbReference type="NCBI Taxonomy" id="2777974"/>
    <lineage>
        <taxon>Bacteria</taxon>
        <taxon>Bacillati</taxon>
        <taxon>Cyanobacteriota</taxon>
        <taxon>Cyanophyceae</taxon>
        <taxon>Nostocales</taxon>
        <taxon>Nostocaceae</taxon>
        <taxon>Nostoc</taxon>
    </lineage>
</organism>
<evidence type="ECO:0000259" key="1">
    <source>
        <dbReference type="Pfam" id="PF00534"/>
    </source>
</evidence>